<evidence type="ECO:0000256" key="2">
    <source>
        <dbReference type="ARBA" id="ARBA00004236"/>
    </source>
</evidence>
<keyword evidence="6" id="KW-0732">Signal</keyword>
<dbReference type="GO" id="GO:0004888">
    <property type="term" value="F:transmembrane signaling receptor activity"/>
    <property type="evidence" value="ECO:0007669"/>
    <property type="project" value="InterPro"/>
</dbReference>
<evidence type="ECO:0000313" key="15">
    <source>
        <dbReference type="EMBL" id="CBY37314.1"/>
    </source>
</evidence>
<evidence type="ECO:0000256" key="4">
    <source>
        <dbReference type="ARBA" id="ARBA00022614"/>
    </source>
</evidence>
<dbReference type="SMART" id="SM00013">
    <property type="entry name" value="LRRNT"/>
    <property type="match status" value="2"/>
</dbReference>
<dbReference type="Gene3D" id="2.60.40.10">
    <property type="entry name" value="Immunoglobulins"/>
    <property type="match status" value="1"/>
</dbReference>
<evidence type="ECO:0000256" key="7">
    <source>
        <dbReference type="ARBA" id="ARBA00022737"/>
    </source>
</evidence>
<dbReference type="GO" id="GO:0006955">
    <property type="term" value="P:immune response"/>
    <property type="evidence" value="ECO:0007669"/>
    <property type="project" value="InterPro"/>
</dbReference>
<dbReference type="InterPro" id="IPR013783">
    <property type="entry name" value="Ig-like_fold"/>
</dbReference>
<dbReference type="InterPro" id="IPR000372">
    <property type="entry name" value="LRRNT"/>
</dbReference>
<keyword evidence="9 13" id="KW-0472">Membrane</keyword>
<dbReference type="InterPro" id="IPR050541">
    <property type="entry name" value="LRR_TM_domain-containing"/>
</dbReference>
<dbReference type="PANTHER" id="PTHR24369:SF211">
    <property type="entry name" value="LEUCINE-RICH REPEAT-CONTAINING PROTEIN 15-LIKE"/>
    <property type="match status" value="1"/>
</dbReference>
<dbReference type="PROSITE" id="PS50835">
    <property type="entry name" value="IG_LIKE"/>
    <property type="match status" value="1"/>
</dbReference>
<reference evidence="15" key="1">
    <citation type="journal article" date="2010" name="Science">
        <title>Plasticity of animal genome architecture unmasked by rapid evolution of a pelagic tunicate.</title>
        <authorList>
            <person name="Denoeud F."/>
            <person name="Henriet S."/>
            <person name="Mungpakdee S."/>
            <person name="Aury J.M."/>
            <person name="Da Silva C."/>
            <person name="Brinkmann H."/>
            <person name="Mikhaleva J."/>
            <person name="Olsen L.C."/>
            <person name="Jubin C."/>
            <person name="Canestro C."/>
            <person name="Bouquet J.M."/>
            <person name="Danks G."/>
            <person name="Poulain J."/>
            <person name="Campsteijn C."/>
            <person name="Adamski M."/>
            <person name="Cross I."/>
            <person name="Yadetie F."/>
            <person name="Muffato M."/>
            <person name="Louis A."/>
            <person name="Butcher S."/>
            <person name="Tsagkogeorga G."/>
            <person name="Konrad A."/>
            <person name="Singh S."/>
            <person name="Jensen M.F."/>
            <person name="Cong E.H."/>
            <person name="Eikeseth-Otteraa H."/>
            <person name="Noel B."/>
            <person name="Anthouard V."/>
            <person name="Porcel B.M."/>
            <person name="Kachouri-Lafond R."/>
            <person name="Nishino A."/>
            <person name="Ugolini M."/>
            <person name="Chourrout P."/>
            <person name="Nishida H."/>
            <person name="Aasland R."/>
            <person name="Huzurbazar S."/>
            <person name="Westhof E."/>
            <person name="Delsuc F."/>
            <person name="Lehrach H."/>
            <person name="Reinhardt R."/>
            <person name="Weissenbach J."/>
            <person name="Roy S.W."/>
            <person name="Artiguenave F."/>
            <person name="Postlethwait J.H."/>
            <person name="Manak J.R."/>
            <person name="Thompson E.M."/>
            <person name="Jaillon O."/>
            <person name="Du Pasquier L."/>
            <person name="Boudinot P."/>
            <person name="Liberles D.A."/>
            <person name="Volff J.N."/>
            <person name="Philippe H."/>
            <person name="Lenhard B."/>
            <person name="Roest Crollius H."/>
            <person name="Wincker P."/>
            <person name="Chourrout D."/>
        </authorList>
    </citation>
    <scope>NUCLEOTIDE SEQUENCE [LARGE SCALE GENOMIC DNA]</scope>
</reference>
<keyword evidence="3" id="KW-1003">Cell membrane</keyword>
<dbReference type="InterPro" id="IPR007110">
    <property type="entry name" value="Ig-like_dom"/>
</dbReference>
<dbReference type="SMART" id="SM00369">
    <property type="entry name" value="LRR_TYP"/>
    <property type="match status" value="10"/>
</dbReference>
<dbReference type="EMBL" id="FN654946">
    <property type="protein sequence ID" value="CBY37314.1"/>
    <property type="molecule type" value="Genomic_DNA"/>
</dbReference>
<evidence type="ECO:0000256" key="10">
    <source>
        <dbReference type="ARBA" id="ARBA00023157"/>
    </source>
</evidence>
<dbReference type="InterPro" id="IPR003598">
    <property type="entry name" value="Ig_sub2"/>
</dbReference>
<dbReference type="Pfam" id="PF13855">
    <property type="entry name" value="LRR_8"/>
    <property type="match status" value="4"/>
</dbReference>
<accession>E4YPB8</accession>
<dbReference type="SMART" id="SM00408">
    <property type="entry name" value="IGc2"/>
    <property type="match status" value="1"/>
</dbReference>
<keyword evidence="12" id="KW-0393">Immunoglobulin domain</keyword>
<feature type="transmembrane region" description="Helical" evidence="13">
    <location>
        <begin position="681"/>
        <end position="698"/>
    </location>
</feature>
<organism evidence="15">
    <name type="scientific">Oikopleura dioica</name>
    <name type="common">Tunicate</name>
    <dbReference type="NCBI Taxonomy" id="34765"/>
    <lineage>
        <taxon>Eukaryota</taxon>
        <taxon>Metazoa</taxon>
        <taxon>Chordata</taxon>
        <taxon>Tunicata</taxon>
        <taxon>Appendicularia</taxon>
        <taxon>Copelata</taxon>
        <taxon>Oikopleuridae</taxon>
        <taxon>Oikopleura</taxon>
    </lineage>
</organism>
<dbReference type="InterPro" id="IPR032675">
    <property type="entry name" value="LRR_dom_sf"/>
</dbReference>
<dbReference type="FunFam" id="2.60.40.10:FF:000032">
    <property type="entry name" value="palladin isoform X1"/>
    <property type="match status" value="1"/>
</dbReference>
<keyword evidence="10" id="KW-1015">Disulfide bond</keyword>
<dbReference type="InterPro" id="IPR003599">
    <property type="entry name" value="Ig_sub"/>
</dbReference>
<dbReference type="Gene3D" id="3.80.10.10">
    <property type="entry name" value="Ribonuclease Inhibitor"/>
    <property type="match status" value="4"/>
</dbReference>
<dbReference type="Pfam" id="PF07679">
    <property type="entry name" value="I-set"/>
    <property type="match status" value="1"/>
</dbReference>
<dbReference type="GO" id="GO:0005886">
    <property type="term" value="C:plasma membrane"/>
    <property type="evidence" value="ECO:0007669"/>
    <property type="project" value="UniProtKB-SubCell"/>
</dbReference>
<name>E4YPB8_OIKDI</name>
<evidence type="ECO:0000256" key="8">
    <source>
        <dbReference type="ARBA" id="ARBA00022989"/>
    </source>
</evidence>
<keyword evidence="8 13" id="KW-1133">Transmembrane helix</keyword>
<protein>
    <recommendedName>
        <fullName evidence="14">Ig-like domain-containing protein</fullName>
    </recommendedName>
</protein>
<feature type="domain" description="Ig-like" evidence="14">
    <location>
        <begin position="272"/>
        <end position="364"/>
    </location>
</feature>
<sequence length="741" mass="83833">MTRVIRYAFLGTCAYSTVTRCPGGCDCTAEKSGAGTFVDCKGRGLRRIPTTFPDDARTIDLSDNEIERLDEIQELEQLITLNLANNKISEIEQDFFDDLDSLTTLHLSYNHLRFIEDDVFEWGPENLRRFYIDHNRLESITEHTFSNFESLETIDISSNFLFFIDDNAFEDLESLRSIRLHNNSLVSFRPHWFEDVLYNSIDITLHDNPWSCDSDTATLLESSEFDTNGSNKRILQDAVAAGNSRLECSKPESLNGRNIFDLKKEEVENISEDIQIRAITGAFEVNEGEAIFLRCEVTGVPTPIIDWIAPDGDEYSVSNDDFTDVHMHQDGTLIIMHAEDLDNGEYTCVAKNSKHAVEARTAVTVHRGSANKDFEPCTYNPVDKTFFHDVHDDKECVSPVQHATSSPRATETSARNTAENCPRSCECSYKTADCSDQNLLQLPKIVPLYVKQINFQDNNLVEFDDDICEDFTWLEELLVDQNSITSLNAGVFDSCKELTKLTLANNQLRFLESGHLALLSKLRTLDLSGNLIQHIQDGVFSGLNSLERLYLRDNEITQISSNAFRCFPALKSIHLQENQISKLERDWIENAASDTLASISLDDNRIDCTCDLKEFGYHLKLPTSQIFKLIKPDELSCSYPMSLNGKLLSSLDLDSLSCAQDVFDLQSPYDNDDVKSGGTHFMTFFVGIMFSVAGYHGYQKWKIWRSRQPMPSRRRGGVNADLDSGLAPLIGESNNDDERFV</sequence>
<evidence type="ECO:0000256" key="13">
    <source>
        <dbReference type="SAM" id="Phobius"/>
    </source>
</evidence>
<dbReference type="InterPro" id="IPR017241">
    <property type="entry name" value="Toll-like_receptor"/>
</dbReference>
<dbReference type="PIRSF" id="PIRSF037595">
    <property type="entry name" value="Toll-like_receptor"/>
    <property type="match status" value="1"/>
</dbReference>
<keyword evidence="11" id="KW-0325">Glycoprotein</keyword>
<dbReference type="AlphaFoldDB" id="E4YPB8"/>
<evidence type="ECO:0000256" key="3">
    <source>
        <dbReference type="ARBA" id="ARBA00022475"/>
    </source>
</evidence>
<dbReference type="Proteomes" id="UP000011014">
    <property type="component" value="Unassembled WGS sequence"/>
</dbReference>
<gene>
    <name evidence="15" type="ORF">GSOID_T00030411001</name>
</gene>
<dbReference type="InterPro" id="IPR003591">
    <property type="entry name" value="Leu-rich_rpt_typical-subtyp"/>
</dbReference>
<evidence type="ECO:0000256" key="11">
    <source>
        <dbReference type="ARBA" id="ARBA00023180"/>
    </source>
</evidence>
<dbReference type="GO" id="GO:0002224">
    <property type="term" value="P:toll-like receptor signaling pathway"/>
    <property type="evidence" value="ECO:0007669"/>
    <property type="project" value="InterPro"/>
</dbReference>
<dbReference type="FunFam" id="3.80.10.10:FF:001438">
    <property type="entry name" value="Uncharacterized protein"/>
    <property type="match status" value="1"/>
</dbReference>
<evidence type="ECO:0000259" key="14">
    <source>
        <dbReference type="PROSITE" id="PS50835"/>
    </source>
</evidence>
<evidence type="ECO:0000256" key="12">
    <source>
        <dbReference type="ARBA" id="ARBA00023319"/>
    </source>
</evidence>
<keyword evidence="4" id="KW-0433">Leucine-rich repeat</keyword>
<evidence type="ECO:0000256" key="9">
    <source>
        <dbReference type="ARBA" id="ARBA00023136"/>
    </source>
</evidence>
<dbReference type="SUPFAM" id="SSF52058">
    <property type="entry name" value="L domain-like"/>
    <property type="match status" value="2"/>
</dbReference>
<dbReference type="InterPro" id="IPR001611">
    <property type="entry name" value="Leu-rich_rpt"/>
</dbReference>
<comment type="subcellular location">
    <subcellularLocation>
        <location evidence="2">Cell membrane</location>
    </subcellularLocation>
    <subcellularLocation>
        <location evidence="1">Membrane</location>
        <topology evidence="1">Single-pass membrane protein</topology>
    </subcellularLocation>
</comment>
<evidence type="ECO:0000256" key="5">
    <source>
        <dbReference type="ARBA" id="ARBA00022692"/>
    </source>
</evidence>
<dbReference type="SMART" id="SM00365">
    <property type="entry name" value="LRR_SD22"/>
    <property type="match status" value="6"/>
</dbReference>
<keyword evidence="7" id="KW-0677">Repeat</keyword>
<evidence type="ECO:0000256" key="6">
    <source>
        <dbReference type="ARBA" id="ARBA00022729"/>
    </source>
</evidence>
<dbReference type="InterPro" id="IPR013098">
    <property type="entry name" value="Ig_I-set"/>
</dbReference>
<dbReference type="FunFam" id="3.80.10.10:FF:000770">
    <property type="entry name" value="Uncharacterized protein"/>
    <property type="match status" value="1"/>
</dbReference>
<dbReference type="SMART" id="SM00409">
    <property type="entry name" value="IG"/>
    <property type="match status" value="1"/>
</dbReference>
<proteinExistence type="predicted"/>
<dbReference type="PROSITE" id="PS51450">
    <property type="entry name" value="LRR"/>
    <property type="match status" value="4"/>
</dbReference>
<evidence type="ECO:0000256" key="1">
    <source>
        <dbReference type="ARBA" id="ARBA00004167"/>
    </source>
</evidence>
<dbReference type="SUPFAM" id="SSF48726">
    <property type="entry name" value="Immunoglobulin"/>
    <property type="match status" value="1"/>
</dbReference>
<dbReference type="PANTHER" id="PTHR24369">
    <property type="entry name" value="ANTIGEN BSP, PUTATIVE-RELATED"/>
    <property type="match status" value="1"/>
</dbReference>
<keyword evidence="5 13" id="KW-0812">Transmembrane</keyword>
<dbReference type="InterPro" id="IPR036179">
    <property type="entry name" value="Ig-like_dom_sf"/>
</dbReference>